<name>X1SA35_9ZZZZ</name>
<feature type="domain" description="SAM-dependent MTase RsmB/NOP-type" evidence="6">
    <location>
        <begin position="27"/>
        <end position="172"/>
    </location>
</feature>
<dbReference type="Pfam" id="PF17125">
    <property type="entry name" value="Methyltr_RsmF_N"/>
    <property type="match status" value="1"/>
</dbReference>
<dbReference type="InterPro" id="IPR031341">
    <property type="entry name" value="Methyltr_RsmF_N"/>
</dbReference>
<gene>
    <name evidence="7" type="ORF">S12H4_13535</name>
</gene>
<dbReference type="InterPro" id="IPR029063">
    <property type="entry name" value="SAM-dependent_MTases_sf"/>
</dbReference>
<evidence type="ECO:0000259" key="6">
    <source>
        <dbReference type="PROSITE" id="PS51686"/>
    </source>
</evidence>
<evidence type="ECO:0000256" key="2">
    <source>
        <dbReference type="ARBA" id="ARBA00022603"/>
    </source>
</evidence>
<dbReference type="PANTHER" id="PTHR22807:SF74">
    <property type="entry name" value="TRNA (CYTOSINE(48)-C(5))-METHYLTRANSFERASE"/>
    <property type="match status" value="1"/>
</dbReference>
<dbReference type="GO" id="GO:0016428">
    <property type="term" value="F:tRNA (cytidine-5-)-methyltransferase activity"/>
    <property type="evidence" value="ECO:0007669"/>
    <property type="project" value="TreeGrafter"/>
</dbReference>
<evidence type="ECO:0000313" key="7">
    <source>
        <dbReference type="EMBL" id="GAI75951.1"/>
    </source>
</evidence>
<dbReference type="Gene3D" id="3.40.50.150">
    <property type="entry name" value="Vaccinia Virus protein VP39"/>
    <property type="match status" value="1"/>
</dbReference>
<dbReference type="InterPro" id="IPR049560">
    <property type="entry name" value="MeTrfase_RsmB-F_NOP2_cat"/>
</dbReference>
<reference evidence="7" key="1">
    <citation type="journal article" date="2014" name="Front. Microbiol.">
        <title>High frequency of phylogenetically diverse reductive dehalogenase-homologous genes in deep subseafloor sedimentary metagenomes.</title>
        <authorList>
            <person name="Kawai M."/>
            <person name="Futagami T."/>
            <person name="Toyoda A."/>
            <person name="Takaki Y."/>
            <person name="Nishi S."/>
            <person name="Hori S."/>
            <person name="Arai W."/>
            <person name="Tsubouchi T."/>
            <person name="Morono Y."/>
            <person name="Uchiyama I."/>
            <person name="Ito T."/>
            <person name="Fujiyama A."/>
            <person name="Inagaki F."/>
            <person name="Takami H."/>
        </authorList>
    </citation>
    <scope>NUCLEOTIDE SEQUENCE</scope>
    <source>
        <strain evidence="7">Expedition CK06-06</strain>
    </source>
</reference>
<dbReference type="SUPFAM" id="SSF53335">
    <property type="entry name" value="S-adenosyl-L-methionine-dependent methyltransferases"/>
    <property type="match status" value="1"/>
</dbReference>
<keyword evidence="5" id="KW-0694">RNA-binding</keyword>
<keyword evidence="3" id="KW-0808">Transferase</keyword>
<dbReference type="AlphaFoldDB" id="X1SA35"/>
<organism evidence="7">
    <name type="scientific">marine sediment metagenome</name>
    <dbReference type="NCBI Taxonomy" id="412755"/>
    <lineage>
        <taxon>unclassified sequences</taxon>
        <taxon>metagenomes</taxon>
        <taxon>ecological metagenomes</taxon>
    </lineage>
</organism>
<evidence type="ECO:0000256" key="5">
    <source>
        <dbReference type="ARBA" id="ARBA00022884"/>
    </source>
</evidence>
<dbReference type="InterPro" id="IPR001678">
    <property type="entry name" value="MeTrfase_RsmB-F_NOP2_dom"/>
</dbReference>
<dbReference type="EMBL" id="BARW01006445">
    <property type="protein sequence ID" value="GAI75951.1"/>
    <property type="molecule type" value="Genomic_DNA"/>
</dbReference>
<proteinExistence type="predicted"/>
<dbReference type="InterPro" id="IPR023267">
    <property type="entry name" value="RCMT"/>
</dbReference>
<dbReference type="PANTHER" id="PTHR22807">
    <property type="entry name" value="NOP2 YEAST -RELATED NOL1/NOP2/FMU SUN DOMAIN-CONTAINING"/>
    <property type="match status" value="1"/>
</dbReference>
<comment type="caution">
    <text evidence="7">The sequence shown here is derived from an EMBL/GenBank/DDBJ whole genome shotgun (WGS) entry which is preliminary data.</text>
</comment>
<protein>
    <recommendedName>
        <fullName evidence="6">SAM-dependent MTase RsmB/NOP-type domain-containing protein</fullName>
    </recommendedName>
</protein>
<keyword evidence="4" id="KW-0949">S-adenosyl-L-methionine</keyword>
<dbReference type="Gene3D" id="3.30.70.1170">
    <property type="entry name" value="Sun protein, domain 3"/>
    <property type="match status" value="1"/>
</dbReference>
<evidence type="ECO:0000256" key="1">
    <source>
        <dbReference type="ARBA" id="ARBA00022490"/>
    </source>
</evidence>
<dbReference type="GO" id="GO:0030488">
    <property type="term" value="P:tRNA methylation"/>
    <property type="evidence" value="ECO:0007669"/>
    <property type="project" value="TreeGrafter"/>
</dbReference>
<sequence length="172" mass="19729">MKRRTYEPKPLFMERMQKLLGKDFENYMKILEKEPVKSIRCNKLKISAEDLKARLEKKGWNIKQPFNNHPEIMIIENKLQPGELGRTIEHLLGYYYIQELASMLPVIALEPKPDEFILDLCAAPGSKTTQIASEMKNTGVIIANDVSLGRIKILASNLERCGVTNTIITRKE</sequence>
<evidence type="ECO:0000256" key="3">
    <source>
        <dbReference type="ARBA" id="ARBA00022679"/>
    </source>
</evidence>
<dbReference type="PROSITE" id="PS51686">
    <property type="entry name" value="SAM_MT_RSMB_NOP"/>
    <property type="match status" value="1"/>
</dbReference>
<feature type="non-terminal residue" evidence="7">
    <location>
        <position position="172"/>
    </location>
</feature>
<keyword evidence="1" id="KW-0963">Cytoplasm</keyword>
<keyword evidence="2" id="KW-0489">Methyltransferase</keyword>
<evidence type="ECO:0000256" key="4">
    <source>
        <dbReference type="ARBA" id="ARBA00022691"/>
    </source>
</evidence>
<dbReference type="GO" id="GO:0003723">
    <property type="term" value="F:RNA binding"/>
    <property type="evidence" value="ECO:0007669"/>
    <property type="project" value="UniProtKB-KW"/>
</dbReference>
<accession>X1SA35</accession>
<dbReference type="Pfam" id="PF01189">
    <property type="entry name" value="Methyltr_RsmB-F"/>
    <property type="match status" value="1"/>
</dbReference>